<dbReference type="PROSITE" id="PS50801">
    <property type="entry name" value="STAS"/>
    <property type="match status" value="1"/>
</dbReference>
<dbReference type="RefSeq" id="WP_011057408.1">
    <property type="nucleotide sequence ID" value="NC_004113.1"/>
</dbReference>
<organism evidence="4 5">
    <name type="scientific">Thermosynechococcus vestitus (strain NIES-2133 / IAM M-273 / BP-1)</name>
    <dbReference type="NCBI Taxonomy" id="197221"/>
    <lineage>
        <taxon>Bacteria</taxon>
        <taxon>Bacillati</taxon>
        <taxon>Cyanobacteriota</taxon>
        <taxon>Cyanophyceae</taxon>
        <taxon>Acaryochloridales</taxon>
        <taxon>Thermosynechococcaceae</taxon>
        <taxon>Thermosynechococcus</taxon>
    </lineage>
</organism>
<dbReference type="CDD" id="cd07043">
    <property type="entry name" value="STAS_anti-anti-sigma_factors"/>
    <property type="match status" value="1"/>
</dbReference>
<proteinExistence type="inferred from homology"/>
<comment type="similarity">
    <text evidence="1 2">Belongs to the anti-sigma-factor antagonist family.</text>
</comment>
<reference evidence="4 5" key="1">
    <citation type="journal article" date="2002" name="DNA Res.">
        <title>Complete genome structure of the thermophilic cyanobacterium Thermosynechococcus elongatus BP-1.</title>
        <authorList>
            <person name="Nakamura Y."/>
            <person name="Kaneko T."/>
            <person name="Sato S."/>
            <person name="Ikeuchi M."/>
            <person name="Katoh H."/>
            <person name="Sasamoto S."/>
            <person name="Watanabe A."/>
            <person name="Iriguchi M."/>
            <person name="Kawashima K."/>
            <person name="Kimura T."/>
            <person name="Kishida Y."/>
            <person name="Kiyokawa C."/>
            <person name="Kohara M."/>
            <person name="Matsumoto M."/>
            <person name="Matsuno A."/>
            <person name="Nakazaki N."/>
            <person name="Shimpo S."/>
            <person name="Sugimoto M."/>
            <person name="Takeuchi C."/>
            <person name="Yamada M."/>
            <person name="Tabata S."/>
        </authorList>
    </citation>
    <scope>NUCLEOTIDE SEQUENCE [LARGE SCALE GENOMIC DNA]</scope>
    <source>
        <strain evidence="5">IAM M-273 / NIES-2133 / BP-1</strain>
    </source>
</reference>
<evidence type="ECO:0000313" key="5">
    <source>
        <dbReference type="Proteomes" id="UP000000440"/>
    </source>
</evidence>
<keyword evidence="5" id="KW-1185">Reference proteome</keyword>
<dbReference type="PANTHER" id="PTHR33495:SF2">
    <property type="entry name" value="ANTI-SIGMA FACTOR ANTAGONIST TM_1081-RELATED"/>
    <property type="match status" value="1"/>
</dbReference>
<evidence type="ECO:0000313" key="4">
    <source>
        <dbReference type="EMBL" id="BAC09120.1"/>
    </source>
</evidence>
<feature type="domain" description="STAS" evidence="3">
    <location>
        <begin position="1"/>
        <end position="87"/>
    </location>
</feature>
<evidence type="ECO:0000259" key="3">
    <source>
        <dbReference type="PROSITE" id="PS50801"/>
    </source>
</evidence>
<dbReference type="PATRIC" id="fig|197221.4.peg.1644"/>
<dbReference type="InterPro" id="IPR003658">
    <property type="entry name" value="Anti-sigma_ant"/>
</dbReference>
<dbReference type="eggNOG" id="COG1366">
    <property type="taxonomic scope" value="Bacteria"/>
</dbReference>
<evidence type="ECO:0000256" key="1">
    <source>
        <dbReference type="ARBA" id="ARBA00009013"/>
    </source>
</evidence>
<dbReference type="InterPro" id="IPR002645">
    <property type="entry name" value="STAS_dom"/>
</dbReference>
<name>Q8DIL6_THEVB</name>
<gene>
    <name evidence="4" type="ordered locus">tlr1568</name>
</gene>
<sequence>MANTVEVMKLSGVFGGPQAQEFRQTISELVQGGTKALLLDCRDVTFMDSSGLGALVVAMKTIRAGGGQLYLCNIPKQMMMLFELTSMDKVFHILKDEEEFFSLKLPPQGASNETS</sequence>
<dbReference type="Gene3D" id="3.30.750.24">
    <property type="entry name" value="STAS domain"/>
    <property type="match status" value="1"/>
</dbReference>
<dbReference type="GO" id="GO:0043856">
    <property type="term" value="F:anti-sigma factor antagonist activity"/>
    <property type="evidence" value="ECO:0007669"/>
    <property type="project" value="InterPro"/>
</dbReference>
<dbReference type="SUPFAM" id="SSF52091">
    <property type="entry name" value="SpoIIaa-like"/>
    <property type="match status" value="1"/>
</dbReference>
<dbReference type="KEGG" id="tel:tlr1568"/>
<dbReference type="AlphaFoldDB" id="Q8DIL6"/>
<dbReference type="Proteomes" id="UP000000440">
    <property type="component" value="Chromosome"/>
</dbReference>
<protein>
    <recommendedName>
        <fullName evidence="2">Anti-sigma factor antagonist</fullName>
    </recommendedName>
</protein>
<dbReference type="Pfam" id="PF01740">
    <property type="entry name" value="STAS"/>
    <property type="match status" value="1"/>
</dbReference>
<evidence type="ECO:0000256" key="2">
    <source>
        <dbReference type="RuleBase" id="RU003749"/>
    </source>
</evidence>
<dbReference type="NCBIfam" id="TIGR00377">
    <property type="entry name" value="ant_ant_sig"/>
    <property type="match status" value="1"/>
</dbReference>
<dbReference type="EMBL" id="BA000039">
    <property type="protein sequence ID" value="BAC09120.1"/>
    <property type="molecule type" value="Genomic_DNA"/>
</dbReference>
<dbReference type="PANTHER" id="PTHR33495">
    <property type="entry name" value="ANTI-SIGMA FACTOR ANTAGONIST TM_1081-RELATED-RELATED"/>
    <property type="match status" value="1"/>
</dbReference>
<dbReference type="STRING" id="197221.gene:10748170"/>
<dbReference type="EnsemblBacteria" id="BAC09120">
    <property type="protein sequence ID" value="BAC09120"/>
    <property type="gene ID" value="BAC09120"/>
</dbReference>
<dbReference type="InterPro" id="IPR036513">
    <property type="entry name" value="STAS_dom_sf"/>
</dbReference>
<accession>Q8DIL6</accession>